<organism evidence="2">
    <name type="scientific">marine metagenome</name>
    <dbReference type="NCBI Taxonomy" id="408172"/>
    <lineage>
        <taxon>unclassified sequences</taxon>
        <taxon>metagenomes</taxon>
        <taxon>ecological metagenomes</taxon>
    </lineage>
</organism>
<dbReference type="EMBL" id="UINC01052292">
    <property type="protein sequence ID" value="SVB67455.1"/>
    <property type="molecule type" value="Genomic_DNA"/>
</dbReference>
<feature type="compositionally biased region" description="Polar residues" evidence="1">
    <location>
        <begin position="17"/>
        <end position="26"/>
    </location>
</feature>
<evidence type="ECO:0000313" key="2">
    <source>
        <dbReference type="EMBL" id="SVB67455.1"/>
    </source>
</evidence>
<feature type="non-terminal residue" evidence="2">
    <location>
        <position position="1"/>
    </location>
</feature>
<proteinExistence type="predicted"/>
<accession>A0A382FY19</accession>
<feature type="region of interest" description="Disordered" evidence="1">
    <location>
        <begin position="15"/>
        <end position="60"/>
    </location>
</feature>
<reference evidence="2" key="1">
    <citation type="submission" date="2018-05" db="EMBL/GenBank/DDBJ databases">
        <authorList>
            <person name="Lanie J.A."/>
            <person name="Ng W.-L."/>
            <person name="Kazmierczak K.M."/>
            <person name="Andrzejewski T.M."/>
            <person name="Davidsen T.M."/>
            <person name="Wayne K.J."/>
            <person name="Tettelin H."/>
            <person name="Glass J.I."/>
            <person name="Rusch D."/>
            <person name="Podicherti R."/>
            <person name="Tsui H.-C.T."/>
            <person name="Winkler M.E."/>
        </authorList>
    </citation>
    <scope>NUCLEOTIDE SEQUENCE</scope>
</reference>
<feature type="non-terminal residue" evidence="2">
    <location>
        <position position="60"/>
    </location>
</feature>
<evidence type="ECO:0000256" key="1">
    <source>
        <dbReference type="SAM" id="MobiDB-lite"/>
    </source>
</evidence>
<name>A0A382FY19_9ZZZZ</name>
<dbReference type="AlphaFoldDB" id="A0A382FY19"/>
<protein>
    <submittedName>
        <fullName evidence="2">Uncharacterized protein</fullName>
    </submittedName>
</protein>
<sequence length="60" mass="6375">VRAATWGPIRSRFRTCAQRSSGSASSRFHGKRSPTASPASSPSRCCYGGWSTTRRGGPMG</sequence>
<feature type="compositionally biased region" description="Low complexity" evidence="1">
    <location>
        <begin position="33"/>
        <end position="43"/>
    </location>
</feature>
<gene>
    <name evidence="2" type="ORF">METZ01_LOCUS220309</name>
</gene>